<accession>A0AAV3XAT1</accession>
<feature type="transmembrane region" description="Helical" evidence="1">
    <location>
        <begin position="416"/>
        <end position="436"/>
    </location>
</feature>
<organism evidence="4 5">
    <name type="scientific">Microseira wollei NIES-4236</name>
    <dbReference type="NCBI Taxonomy" id="2530354"/>
    <lineage>
        <taxon>Bacteria</taxon>
        <taxon>Bacillati</taxon>
        <taxon>Cyanobacteriota</taxon>
        <taxon>Cyanophyceae</taxon>
        <taxon>Oscillatoriophycideae</taxon>
        <taxon>Aerosakkonematales</taxon>
        <taxon>Aerosakkonemataceae</taxon>
        <taxon>Microseira</taxon>
    </lineage>
</organism>
<feature type="transmembrane region" description="Helical" evidence="1">
    <location>
        <begin position="349"/>
        <end position="366"/>
    </location>
</feature>
<feature type="transmembrane region" description="Helical" evidence="1">
    <location>
        <begin position="225"/>
        <end position="249"/>
    </location>
</feature>
<dbReference type="GO" id="GO:0016020">
    <property type="term" value="C:membrane"/>
    <property type="evidence" value="ECO:0007669"/>
    <property type="project" value="TreeGrafter"/>
</dbReference>
<evidence type="ECO:0000313" key="4">
    <source>
        <dbReference type="EMBL" id="GET38945.1"/>
    </source>
</evidence>
<dbReference type="Gene3D" id="3.30.420.40">
    <property type="match status" value="1"/>
</dbReference>
<dbReference type="GO" id="GO:0016747">
    <property type="term" value="F:acyltransferase activity, transferring groups other than amino-acyl groups"/>
    <property type="evidence" value="ECO:0007669"/>
    <property type="project" value="InterPro"/>
</dbReference>
<evidence type="ECO:0000313" key="5">
    <source>
        <dbReference type="Proteomes" id="UP001050975"/>
    </source>
</evidence>
<dbReference type="RefSeq" id="WP_226583607.1">
    <property type="nucleotide sequence ID" value="NZ_BLAY01000055.1"/>
</dbReference>
<evidence type="ECO:0000256" key="1">
    <source>
        <dbReference type="SAM" id="Phobius"/>
    </source>
</evidence>
<evidence type="ECO:0000259" key="3">
    <source>
        <dbReference type="Pfam" id="PF02543"/>
    </source>
</evidence>
<keyword evidence="1" id="KW-0472">Membrane</keyword>
<feature type="domain" description="Carbamoyltransferase" evidence="3">
    <location>
        <begin position="2"/>
        <end position="70"/>
    </location>
</feature>
<comment type="caution">
    <text evidence="4">The sequence shown here is derived from an EMBL/GenBank/DDBJ whole genome shotgun (WGS) entry which is preliminary data.</text>
</comment>
<dbReference type="InterPro" id="IPR003696">
    <property type="entry name" value="Carbtransf_dom"/>
</dbReference>
<protein>
    <submittedName>
        <fullName evidence="4">Exopolysaccharide biosynthesis protein</fullName>
    </submittedName>
</protein>
<dbReference type="Pfam" id="PF01757">
    <property type="entry name" value="Acyl_transf_3"/>
    <property type="match status" value="1"/>
</dbReference>
<dbReference type="Pfam" id="PF02543">
    <property type="entry name" value="Carbam_trans_N"/>
    <property type="match status" value="1"/>
</dbReference>
<dbReference type="PANTHER" id="PTHR23028:SF53">
    <property type="entry name" value="ACYL_TRANSF_3 DOMAIN-CONTAINING PROTEIN"/>
    <property type="match status" value="1"/>
</dbReference>
<feature type="transmembrane region" description="Helical" evidence="1">
    <location>
        <begin position="316"/>
        <end position="334"/>
    </location>
</feature>
<dbReference type="EMBL" id="BLAY01000055">
    <property type="protein sequence ID" value="GET38945.1"/>
    <property type="molecule type" value="Genomic_DNA"/>
</dbReference>
<gene>
    <name evidence="4" type="ORF">MiSe_37050</name>
</gene>
<dbReference type="PANTHER" id="PTHR23028">
    <property type="entry name" value="ACETYLTRANSFERASE"/>
    <property type="match status" value="1"/>
</dbReference>
<keyword evidence="5" id="KW-1185">Reference proteome</keyword>
<dbReference type="InterPro" id="IPR050879">
    <property type="entry name" value="Acyltransferase_3"/>
</dbReference>
<feature type="transmembrane region" description="Helical" evidence="1">
    <location>
        <begin position="386"/>
        <end position="404"/>
    </location>
</feature>
<reference evidence="4" key="1">
    <citation type="submission" date="2019-10" db="EMBL/GenBank/DDBJ databases">
        <title>Draft genome sequece of Microseira wollei NIES-4236.</title>
        <authorList>
            <person name="Yamaguchi H."/>
            <person name="Suzuki S."/>
            <person name="Kawachi M."/>
        </authorList>
    </citation>
    <scope>NUCLEOTIDE SEQUENCE</scope>
    <source>
        <strain evidence="4">NIES-4236</strain>
    </source>
</reference>
<sequence>MKILGISAYYHDSAAALVINGEIVAASQQERFSRQKHDARFPGDAISYCLREASFKIKELDNIVFYEKPFIMSPQKIVYSIQALRGIAASLVVLFHTQGLIEIFSDQYNVDNGLLNNFFHLKDFGAIGVDIFFFVMSGFVMVIVTKNKFHQREISVKFFLKIIFRVVPIYWFYTTLTILLVLFYNNFFSKMFFTFSASFFDAITSMKTIFYSYFFIPPSSSFRKFYPILSVGWSLNVEMYFYIILAFTLRFIPEKYFLLFIITFFSLSSSASIFINNPGAILSLITAPICLEFVFGCLIGVWYLKGVDLTVKQSKLLFWTGVASISTYIFFQYPQYSGTLAWWQDSVRFFWWGIPSALLIAGAVFLEKAIDYKPHSFLLSLGNTSYSIYLIHMFVLSFIMTLWFDLNLHQLIPIDLLILISWVVSITAGYCSYIILEKPLIEYLSSNSLFLSLGEKSRV</sequence>
<name>A0AAV3XAT1_9CYAN</name>
<feature type="domain" description="Acyltransferase 3" evidence="2">
    <location>
        <begin position="79"/>
        <end position="423"/>
    </location>
</feature>
<proteinExistence type="predicted"/>
<dbReference type="InterPro" id="IPR002656">
    <property type="entry name" value="Acyl_transf_3_dom"/>
</dbReference>
<feature type="transmembrane region" description="Helical" evidence="1">
    <location>
        <begin position="124"/>
        <end position="145"/>
    </location>
</feature>
<dbReference type="Proteomes" id="UP001050975">
    <property type="component" value="Unassembled WGS sequence"/>
</dbReference>
<evidence type="ECO:0000259" key="2">
    <source>
        <dbReference type="Pfam" id="PF01757"/>
    </source>
</evidence>
<feature type="transmembrane region" description="Helical" evidence="1">
    <location>
        <begin position="256"/>
        <end position="275"/>
    </location>
</feature>
<keyword evidence="1" id="KW-0812">Transmembrane</keyword>
<keyword evidence="1" id="KW-1133">Transmembrane helix</keyword>
<feature type="transmembrane region" description="Helical" evidence="1">
    <location>
        <begin position="166"/>
        <end position="184"/>
    </location>
</feature>
<feature type="transmembrane region" description="Helical" evidence="1">
    <location>
        <begin position="281"/>
        <end position="304"/>
    </location>
</feature>
<dbReference type="GO" id="GO:0000271">
    <property type="term" value="P:polysaccharide biosynthetic process"/>
    <property type="evidence" value="ECO:0007669"/>
    <property type="project" value="TreeGrafter"/>
</dbReference>
<dbReference type="AlphaFoldDB" id="A0AAV3XAT1"/>